<dbReference type="EMBL" id="CP013388">
    <property type="protein sequence ID" value="AOJ07280.1"/>
    <property type="molecule type" value="Genomic_DNA"/>
</dbReference>
<accession>A0A1B4FUD2</accession>
<evidence type="ECO:0000313" key="2">
    <source>
        <dbReference type="EMBL" id="AOJ07280.1"/>
    </source>
</evidence>
<dbReference type="GO" id="GO:0005576">
    <property type="term" value="C:extracellular region"/>
    <property type="evidence" value="ECO:0007669"/>
    <property type="project" value="InterPro"/>
</dbReference>
<gene>
    <name evidence="2" type="ORF">WS71_08130</name>
</gene>
<dbReference type="Proteomes" id="UP000067711">
    <property type="component" value="Chromosome 2"/>
</dbReference>
<name>A0A1B4FUD2_9BURK</name>
<sequence length="417" mass="45903">MADRGNGFVTFDRRSSAMIDKLSMHPGVTGTMHQELHGAMDSAQPPATGRAAESTLAALVERVRGETGVVPAHLIELQRVAREYDCLIGIRPVDRLATELIESGHPTKGFHIKGKSANWGPQAAFICVDQRFSKLEDKPNRIEKFDRQVQSCIAEGYAKRVPLTLSKARFDKLLGEGLIDRIRRDGNGMPATFEAKAPSGAVYSFEARHIHSAGEVRYAIAHHGEPIEVLAPPKDGAKPLTADYDLFLIGPRFDDLGPRDNLPVPDVSHDVFKVRLEGYKNGIPDALRSAYRRPSEFYRKEDTEIGNASSRVRDMIPIINAALVGDGEAVVHHSTDSCSPAAEPDANYPATFALPQKIGCFDEICIVHDKYELAELIGGAKQVGYHVPLNPLWEKEVTGVRRESFLVAREQLSANLR</sequence>
<dbReference type="Pfam" id="PF03497">
    <property type="entry name" value="Anthrax_toxA"/>
    <property type="match status" value="1"/>
</dbReference>
<protein>
    <submittedName>
        <fullName evidence="2">Adenylate cyclase</fullName>
    </submittedName>
</protein>
<dbReference type="AlphaFoldDB" id="A0A1B4FUD2"/>
<evidence type="ECO:0000259" key="1">
    <source>
        <dbReference type="Pfam" id="PF03497"/>
    </source>
</evidence>
<proteinExistence type="predicted"/>
<dbReference type="SUPFAM" id="SSF81298">
    <property type="entry name" value="Adenylylcyclase toxin (the edema factor)"/>
    <property type="match status" value="1"/>
</dbReference>
<dbReference type="InterPro" id="IPR037017">
    <property type="entry name" value="Anthrax_toxin_edema_cen_sf"/>
</dbReference>
<organism evidence="2 3">
    <name type="scientific">Burkholderia mayonis</name>
    <dbReference type="NCBI Taxonomy" id="1385591"/>
    <lineage>
        <taxon>Bacteria</taxon>
        <taxon>Pseudomonadati</taxon>
        <taxon>Pseudomonadota</taxon>
        <taxon>Betaproteobacteria</taxon>
        <taxon>Burkholderiales</taxon>
        <taxon>Burkholderiaceae</taxon>
        <taxon>Burkholderia</taxon>
        <taxon>pseudomallei group</taxon>
    </lineage>
</organism>
<dbReference type="GO" id="GO:0008294">
    <property type="term" value="F:calcium- and calmodulin-responsive adenylate cyclase activity"/>
    <property type="evidence" value="ECO:0007669"/>
    <property type="project" value="InterPro"/>
</dbReference>
<feature type="domain" description="Anthrax toxin edema factor central" evidence="1">
    <location>
        <begin position="62"/>
        <end position="232"/>
    </location>
</feature>
<dbReference type="Gene3D" id="3.90.1760.10">
    <property type="entry name" value="Anthrax toxin, edema factor, central domain"/>
    <property type="match status" value="1"/>
</dbReference>
<reference evidence="2 3" key="1">
    <citation type="submission" date="2015-12" db="EMBL/GenBank/DDBJ databases">
        <title>Diversity of Burkholderia near neighbor genomes.</title>
        <authorList>
            <person name="Sahl J."/>
            <person name="Wagner D."/>
            <person name="Keim P."/>
        </authorList>
    </citation>
    <scope>NUCLEOTIDE SEQUENCE [LARGE SCALE GENOMIC DNA]</scope>
    <source>
        <strain evidence="2 3">BDU8</strain>
    </source>
</reference>
<dbReference type="InterPro" id="IPR035099">
    <property type="entry name" value="Anthrax_toxin_C-terminal"/>
</dbReference>
<evidence type="ECO:0000313" key="3">
    <source>
        <dbReference type="Proteomes" id="UP000067711"/>
    </source>
</evidence>
<dbReference type="InterPro" id="IPR005165">
    <property type="entry name" value="Anthrax_toxin_edema_cen"/>
</dbReference>